<name>A0A1G2QHW3_9BACT</name>
<protein>
    <recommendedName>
        <fullName evidence="4">AtpZ/AtpI family protein</fullName>
    </recommendedName>
</protein>
<dbReference type="Proteomes" id="UP000177838">
    <property type="component" value="Unassembled WGS sequence"/>
</dbReference>
<keyword evidence="1" id="KW-0472">Membrane</keyword>
<comment type="caution">
    <text evidence="2">The sequence shown here is derived from an EMBL/GenBank/DDBJ whole genome shotgun (WGS) entry which is preliminary data.</text>
</comment>
<keyword evidence="1" id="KW-1133">Transmembrane helix</keyword>
<evidence type="ECO:0000313" key="2">
    <source>
        <dbReference type="EMBL" id="OHA59612.1"/>
    </source>
</evidence>
<reference evidence="2 3" key="1">
    <citation type="journal article" date="2016" name="Nat. Commun.">
        <title>Thousands of microbial genomes shed light on interconnected biogeochemical processes in an aquifer system.</title>
        <authorList>
            <person name="Anantharaman K."/>
            <person name="Brown C.T."/>
            <person name="Hug L.A."/>
            <person name="Sharon I."/>
            <person name="Castelle C.J."/>
            <person name="Probst A.J."/>
            <person name="Thomas B.C."/>
            <person name="Singh A."/>
            <person name="Wilkins M.J."/>
            <person name="Karaoz U."/>
            <person name="Brodie E.L."/>
            <person name="Williams K.H."/>
            <person name="Hubbard S.S."/>
            <person name="Banfield J.F."/>
        </authorList>
    </citation>
    <scope>NUCLEOTIDE SEQUENCE [LARGE SCALE GENOMIC DNA]</scope>
</reference>
<keyword evidence="1" id="KW-0812">Transmembrane</keyword>
<dbReference type="EMBL" id="MHTK01000006">
    <property type="protein sequence ID" value="OHA59612.1"/>
    <property type="molecule type" value="Genomic_DNA"/>
</dbReference>
<gene>
    <name evidence="2" type="ORF">A2589_02000</name>
</gene>
<evidence type="ECO:0008006" key="4">
    <source>
        <dbReference type="Google" id="ProtNLM"/>
    </source>
</evidence>
<dbReference type="STRING" id="1802439.A2589_02000"/>
<evidence type="ECO:0000313" key="3">
    <source>
        <dbReference type="Proteomes" id="UP000177838"/>
    </source>
</evidence>
<dbReference type="AlphaFoldDB" id="A0A1G2QHW3"/>
<organism evidence="2 3">
    <name type="scientific">Candidatus Vogelbacteria bacterium RIFOXYD1_FULL_46_19</name>
    <dbReference type="NCBI Taxonomy" id="1802439"/>
    <lineage>
        <taxon>Bacteria</taxon>
        <taxon>Candidatus Vogeliibacteriota</taxon>
    </lineage>
</organism>
<sequence>MEFSDNLSISEIKELQSQMRDKAFRMIIEVFFIFGLPALGGYWLGRMLDNSFETGKTITIVVMVVAFISSWTLVIMKYRKLDRALTKLDQLRREAQIK</sequence>
<feature type="transmembrane region" description="Helical" evidence="1">
    <location>
        <begin position="57"/>
        <end position="76"/>
    </location>
</feature>
<proteinExistence type="predicted"/>
<evidence type="ECO:0000256" key="1">
    <source>
        <dbReference type="SAM" id="Phobius"/>
    </source>
</evidence>
<feature type="transmembrane region" description="Helical" evidence="1">
    <location>
        <begin position="23"/>
        <end position="45"/>
    </location>
</feature>
<accession>A0A1G2QHW3</accession>